<dbReference type="InterPro" id="IPR058909">
    <property type="entry name" value="CD_NTase_C"/>
</dbReference>
<keyword evidence="7" id="KW-1185">Reference proteome</keyword>
<evidence type="ECO:0000256" key="1">
    <source>
        <dbReference type="ARBA" id="ARBA00022679"/>
    </source>
</evidence>
<evidence type="ECO:0000256" key="2">
    <source>
        <dbReference type="ARBA" id="ARBA00022695"/>
    </source>
</evidence>
<gene>
    <name evidence="6" type="ORF">SAMN04488090_0367</name>
</gene>
<keyword evidence="4" id="KW-0051">Antiviral defense</keyword>
<dbReference type="RefSeq" id="WP_093196928.1">
    <property type="nucleotide sequence ID" value="NZ_FNGS01000001.1"/>
</dbReference>
<keyword evidence="1" id="KW-0808">Transferase</keyword>
<evidence type="ECO:0000313" key="6">
    <source>
        <dbReference type="EMBL" id="SDL21204.1"/>
    </source>
</evidence>
<evidence type="ECO:0000256" key="4">
    <source>
        <dbReference type="ARBA" id="ARBA00023118"/>
    </source>
</evidence>
<dbReference type="Proteomes" id="UP000198901">
    <property type="component" value="Unassembled WGS sequence"/>
</dbReference>
<accession>A0A1G9I8P8</accession>
<organism evidence="6 7">
    <name type="scientific">Siphonobacter aquaeclarae</name>
    <dbReference type="NCBI Taxonomy" id="563176"/>
    <lineage>
        <taxon>Bacteria</taxon>
        <taxon>Pseudomonadati</taxon>
        <taxon>Bacteroidota</taxon>
        <taxon>Cytophagia</taxon>
        <taxon>Cytophagales</taxon>
        <taxon>Cytophagaceae</taxon>
        <taxon>Siphonobacter</taxon>
    </lineage>
</organism>
<sequence>MAILNYTNRLENLRNRKFDPNLNELYTSKYFNRLGLPDNVKYLLEITQPIDKLSNDKYLLAAERVQNHLERRLNLHFERDYRHQGSITTNTNIRVHSDIDLLTIISRYHFVPNGEPILSPYTATNANEDIKLLRKQATQILKSIYQDVDDSGKKSISIFNKDLHRKVDIVFCFWYHSSTATDNEKGIMLFDFENETRIKDFPFAHISAVNTKGNSTSDGSKKGIRMLKNLKADADIELNSFQLTSIVHDISNNNLPHSVGTELYLAQNISYHLEKIISDSQYRKDIQSPNGREYPLKNDDCVEQLKKLRSELDTLIMDSQRELSKVEVRNLIHSI</sequence>
<reference evidence="6 7" key="1">
    <citation type="submission" date="2016-10" db="EMBL/GenBank/DDBJ databases">
        <authorList>
            <person name="de Groot N.N."/>
        </authorList>
    </citation>
    <scope>NUCLEOTIDE SEQUENCE [LARGE SCALE GENOMIC DNA]</scope>
    <source>
        <strain evidence="6 7">DSM 21668</strain>
    </source>
</reference>
<evidence type="ECO:0000259" key="5">
    <source>
        <dbReference type="Pfam" id="PF26305"/>
    </source>
</evidence>
<evidence type="ECO:0000313" key="7">
    <source>
        <dbReference type="Proteomes" id="UP000198901"/>
    </source>
</evidence>
<keyword evidence="2" id="KW-0548">Nucleotidyltransferase</keyword>
<dbReference type="STRING" id="563176.SAMN04488090_0367"/>
<dbReference type="OrthoDB" id="1082574at2"/>
<protein>
    <recommendedName>
        <fullName evidence="5">cGAS/DncV-like nucleotidyltransferase C-terminal helical domain-containing protein</fullName>
    </recommendedName>
</protein>
<name>A0A1G9I8P8_9BACT</name>
<dbReference type="AlphaFoldDB" id="A0A1G9I8P8"/>
<proteinExistence type="predicted"/>
<feature type="domain" description="cGAS/DncV-like nucleotidyltransferase C-terminal helical" evidence="5">
    <location>
        <begin position="209"/>
        <end position="311"/>
    </location>
</feature>
<dbReference type="EMBL" id="FNGS01000001">
    <property type="protein sequence ID" value="SDL21204.1"/>
    <property type="molecule type" value="Genomic_DNA"/>
</dbReference>
<evidence type="ECO:0000256" key="3">
    <source>
        <dbReference type="ARBA" id="ARBA00022741"/>
    </source>
</evidence>
<keyword evidence="3" id="KW-0547">Nucleotide-binding</keyword>
<dbReference type="Pfam" id="PF26305">
    <property type="entry name" value="CD_NTase_C"/>
    <property type="match status" value="1"/>
</dbReference>